<evidence type="ECO:0000256" key="7">
    <source>
        <dbReference type="RuleBase" id="RU363032"/>
    </source>
</evidence>
<comment type="similarity">
    <text evidence="7">Belongs to the binding-protein-dependent transport system permease family.</text>
</comment>
<dbReference type="InterPro" id="IPR045621">
    <property type="entry name" value="BPD_transp_1_N"/>
</dbReference>
<proteinExistence type="inferred from homology"/>
<gene>
    <name evidence="9" type="ordered locus">Halha_2517</name>
</gene>
<keyword evidence="6 7" id="KW-0472">Membrane</keyword>
<dbReference type="SUPFAM" id="SSF161098">
    <property type="entry name" value="MetI-like"/>
    <property type="match status" value="1"/>
</dbReference>
<dbReference type="PROSITE" id="PS50928">
    <property type="entry name" value="ABC_TM1"/>
    <property type="match status" value="1"/>
</dbReference>
<feature type="transmembrane region" description="Helical" evidence="7">
    <location>
        <begin position="105"/>
        <end position="129"/>
    </location>
</feature>
<dbReference type="PANTHER" id="PTHR30465">
    <property type="entry name" value="INNER MEMBRANE ABC TRANSPORTER"/>
    <property type="match status" value="1"/>
</dbReference>
<evidence type="ECO:0000256" key="4">
    <source>
        <dbReference type="ARBA" id="ARBA00022692"/>
    </source>
</evidence>
<dbReference type="Pfam" id="PF00528">
    <property type="entry name" value="BPD_transp_1"/>
    <property type="match status" value="1"/>
</dbReference>
<keyword evidence="2 7" id="KW-0813">Transport</keyword>
<dbReference type="InterPro" id="IPR000515">
    <property type="entry name" value="MetI-like"/>
</dbReference>
<evidence type="ECO:0000313" key="9">
    <source>
        <dbReference type="EMBL" id="AGB42391.1"/>
    </source>
</evidence>
<evidence type="ECO:0000256" key="3">
    <source>
        <dbReference type="ARBA" id="ARBA00022475"/>
    </source>
</evidence>
<evidence type="ECO:0000256" key="6">
    <source>
        <dbReference type="ARBA" id="ARBA00023136"/>
    </source>
</evidence>
<keyword evidence="3" id="KW-1003">Cell membrane</keyword>
<reference evidence="10" key="1">
    <citation type="submission" date="2012-02" db="EMBL/GenBank/DDBJ databases">
        <title>The complete genome of Halobacteroides halobius DSM 5150.</title>
        <authorList>
            <person name="Lucas S."/>
            <person name="Copeland A."/>
            <person name="Lapidus A."/>
            <person name="Glavina del Rio T."/>
            <person name="Dalin E."/>
            <person name="Tice H."/>
            <person name="Bruce D."/>
            <person name="Goodwin L."/>
            <person name="Pitluck S."/>
            <person name="Peters L."/>
            <person name="Mikhailova N."/>
            <person name="Gu W."/>
            <person name="Kyrpides N."/>
            <person name="Mavromatis K."/>
            <person name="Ivanova N."/>
            <person name="Brettin T."/>
            <person name="Detter J.C."/>
            <person name="Han C."/>
            <person name="Larimer F."/>
            <person name="Land M."/>
            <person name="Hauser L."/>
            <person name="Markowitz V."/>
            <person name="Cheng J.-F."/>
            <person name="Hugenholtz P."/>
            <person name="Woyke T."/>
            <person name="Wu D."/>
            <person name="Tindall B."/>
            <person name="Pomrenke H."/>
            <person name="Brambilla E."/>
            <person name="Klenk H.-P."/>
            <person name="Eisen J.A."/>
        </authorList>
    </citation>
    <scope>NUCLEOTIDE SEQUENCE [LARGE SCALE GENOMIC DNA]</scope>
    <source>
        <strain evidence="10">ATCC 35273 / DSM 5150 / MD-1</strain>
    </source>
</reference>
<dbReference type="EMBL" id="CP003359">
    <property type="protein sequence ID" value="AGB42391.1"/>
    <property type="molecule type" value="Genomic_DNA"/>
</dbReference>
<keyword evidence="4 7" id="KW-0812">Transmembrane</keyword>
<dbReference type="Gene3D" id="1.10.3720.10">
    <property type="entry name" value="MetI-like"/>
    <property type="match status" value="1"/>
</dbReference>
<protein>
    <submittedName>
        <fullName evidence="9">ABC-type dipeptide/oligopeptide/nickel transport system, permease component</fullName>
    </submittedName>
</protein>
<dbReference type="GO" id="GO:0005886">
    <property type="term" value="C:plasma membrane"/>
    <property type="evidence" value="ECO:0007669"/>
    <property type="project" value="UniProtKB-SubCell"/>
</dbReference>
<dbReference type="eggNOG" id="COG0601">
    <property type="taxonomic scope" value="Bacteria"/>
</dbReference>
<dbReference type="RefSeq" id="WP_015328105.1">
    <property type="nucleotide sequence ID" value="NC_019978.1"/>
</dbReference>
<evidence type="ECO:0000259" key="8">
    <source>
        <dbReference type="PROSITE" id="PS50928"/>
    </source>
</evidence>
<dbReference type="InterPro" id="IPR035906">
    <property type="entry name" value="MetI-like_sf"/>
</dbReference>
<accession>L0KBL4</accession>
<dbReference type="PANTHER" id="PTHR30465:SF43">
    <property type="entry name" value="OLIGOPEPTIDE ABC TRANSPORTER, PERMEASE PROTEIN"/>
    <property type="match status" value="1"/>
</dbReference>
<feature type="transmembrane region" description="Helical" evidence="7">
    <location>
        <begin position="296"/>
        <end position="324"/>
    </location>
</feature>
<feature type="domain" description="ABC transmembrane type-1" evidence="8">
    <location>
        <begin position="105"/>
        <end position="316"/>
    </location>
</feature>
<name>L0KBL4_HALHC</name>
<feature type="transmembrane region" description="Helical" evidence="7">
    <location>
        <begin position="141"/>
        <end position="166"/>
    </location>
</feature>
<evidence type="ECO:0000313" key="10">
    <source>
        <dbReference type="Proteomes" id="UP000010880"/>
    </source>
</evidence>
<keyword evidence="5 7" id="KW-1133">Transmembrane helix</keyword>
<dbReference type="KEGG" id="hhl:Halha_2517"/>
<dbReference type="GO" id="GO:0055085">
    <property type="term" value="P:transmembrane transport"/>
    <property type="evidence" value="ECO:0007669"/>
    <property type="project" value="InterPro"/>
</dbReference>
<evidence type="ECO:0000256" key="1">
    <source>
        <dbReference type="ARBA" id="ARBA00004651"/>
    </source>
</evidence>
<dbReference type="STRING" id="748449.Halha_2517"/>
<evidence type="ECO:0000256" key="5">
    <source>
        <dbReference type="ARBA" id="ARBA00022989"/>
    </source>
</evidence>
<dbReference type="Pfam" id="PF19300">
    <property type="entry name" value="BPD_transp_1_N"/>
    <property type="match status" value="1"/>
</dbReference>
<dbReference type="AlphaFoldDB" id="L0KBL4"/>
<organism evidence="9 10">
    <name type="scientific">Halobacteroides halobius (strain ATCC 35273 / DSM 5150 / MD-1)</name>
    <dbReference type="NCBI Taxonomy" id="748449"/>
    <lineage>
        <taxon>Bacteria</taxon>
        <taxon>Bacillati</taxon>
        <taxon>Bacillota</taxon>
        <taxon>Clostridia</taxon>
        <taxon>Halanaerobiales</taxon>
        <taxon>Halobacteroidaceae</taxon>
        <taxon>Halobacteroides</taxon>
    </lineage>
</organism>
<sequence>MLSYIVRRTMYAIPLLLIISFVSFIIITLPPGSFLTTAKSRLMSRAGLSRDEAQRIIKQMEERYGLDQPLLIRYFNWVKAILTDGDFGYSFNYKKPVSEVIWSRLGMTILIALGAHLFSVVIGVLIGIFSAIYKYGVLDSIFTVLAFLGLSIPNFFFALVLMYFVSVKLGAHVGGLFSPKYVMAPWSWAKFIDFLKHIWIPIIVVGTAGTARNMRVMRTNLLDALNEHYVMVARAKGLRKNFVIFKHALRNAIQPIVMYLGMSLPFLIQGAMVSSIVLNLPTTGPMFYDALVSQDTYLACSFLMMLATTLVIGNLLSDILLAWVDPRVSYE</sequence>
<comment type="subcellular location">
    <subcellularLocation>
        <location evidence="1 7">Cell membrane</location>
        <topology evidence="1 7">Multi-pass membrane protein</topology>
    </subcellularLocation>
</comment>
<feature type="transmembrane region" description="Helical" evidence="7">
    <location>
        <begin position="12"/>
        <end position="34"/>
    </location>
</feature>
<dbReference type="HOGENOM" id="CLU_036879_1_1_9"/>
<dbReference type="Proteomes" id="UP000010880">
    <property type="component" value="Chromosome"/>
</dbReference>
<dbReference type="CDD" id="cd06261">
    <property type="entry name" value="TM_PBP2"/>
    <property type="match status" value="1"/>
</dbReference>
<dbReference type="OrthoDB" id="9773221at2"/>
<feature type="transmembrane region" description="Helical" evidence="7">
    <location>
        <begin position="186"/>
        <end position="208"/>
    </location>
</feature>
<keyword evidence="10" id="KW-1185">Reference proteome</keyword>
<feature type="transmembrane region" description="Helical" evidence="7">
    <location>
        <begin position="256"/>
        <end position="276"/>
    </location>
</feature>
<evidence type="ECO:0000256" key="2">
    <source>
        <dbReference type="ARBA" id="ARBA00022448"/>
    </source>
</evidence>